<feature type="region of interest" description="Disordered" evidence="1">
    <location>
        <begin position="200"/>
        <end position="256"/>
    </location>
</feature>
<accession>A0AA43QQ11</accession>
<name>A0AA43QQ11_9LECA</name>
<dbReference type="Proteomes" id="UP001161017">
    <property type="component" value="Unassembled WGS sequence"/>
</dbReference>
<sequence length="256" mass="28421">MALRAQNPLSDRSPNSLNRVKVGRIGKTTNPSSKVNHVWIGSHIPNENIFDIIASDPDLGDSGAQTGTKPEDSLIQQMLAKRAENDTQLKQLMEIVERGEATADQHQQLSAYSAQLERWLAALDSPGVSLVAAGLPGVENPFEPAPSKVTRQEQKHVYIIKHKSERPYEDPPDPCVEILGASDDVHRANQIARDFISDLEDQQKEDEDYDETSANQSGGWLEEDGTIRITYEEPGEWSKDSTEHEVRVKKVPFSAS</sequence>
<proteinExistence type="predicted"/>
<dbReference type="AlphaFoldDB" id="A0AA43QQ11"/>
<gene>
    <name evidence="2" type="ORF">OHK93_008717</name>
</gene>
<evidence type="ECO:0000313" key="2">
    <source>
        <dbReference type="EMBL" id="MDI1489439.1"/>
    </source>
</evidence>
<reference evidence="2" key="1">
    <citation type="journal article" date="2023" name="Genome Biol. Evol.">
        <title>First Whole Genome Sequence and Flow Cytometry Genome Size Data for the Lichen-Forming Fungus Ramalina farinacea (Ascomycota).</title>
        <authorList>
            <person name="Llewellyn T."/>
            <person name="Mian S."/>
            <person name="Hill R."/>
            <person name="Leitch I.J."/>
            <person name="Gaya E."/>
        </authorList>
    </citation>
    <scope>NUCLEOTIDE SEQUENCE</scope>
    <source>
        <strain evidence="2">LIQ254RAFAR</strain>
    </source>
</reference>
<keyword evidence="3" id="KW-1185">Reference proteome</keyword>
<dbReference type="EMBL" id="JAPUFD010000009">
    <property type="protein sequence ID" value="MDI1489439.1"/>
    <property type="molecule type" value="Genomic_DNA"/>
</dbReference>
<evidence type="ECO:0000313" key="3">
    <source>
        <dbReference type="Proteomes" id="UP001161017"/>
    </source>
</evidence>
<feature type="compositionally biased region" description="Acidic residues" evidence="1">
    <location>
        <begin position="200"/>
        <end position="211"/>
    </location>
</feature>
<organism evidence="2 3">
    <name type="scientific">Ramalina farinacea</name>
    <dbReference type="NCBI Taxonomy" id="258253"/>
    <lineage>
        <taxon>Eukaryota</taxon>
        <taxon>Fungi</taxon>
        <taxon>Dikarya</taxon>
        <taxon>Ascomycota</taxon>
        <taxon>Pezizomycotina</taxon>
        <taxon>Lecanoromycetes</taxon>
        <taxon>OSLEUM clade</taxon>
        <taxon>Lecanoromycetidae</taxon>
        <taxon>Lecanorales</taxon>
        <taxon>Lecanorineae</taxon>
        <taxon>Ramalinaceae</taxon>
        <taxon>Ramalina</taxon>
    </lineage>
</organism>
<protein>
    <submittedName>
        <fullName evidence="2">Uncharacterized protein</fullName>
    </submittedName>
</protein>
<evidence type="ECO:0000256" key="1">
    <source>
        <dbReference type="SAM" id="MobiDB-lite"/>
    </source>
</evidence>
<comment type="caution">
    <text evidence="2">The sequence shown here is derived from an EMBL/GenBank/DDBJ whole genome shotgun (WGS) entry which is preliminary data.</text>
</comment>
<feature type="compositionally biased region" description="Basic and acidic residues" evidence="1">
    <location>
        <begin position="236"/>
        <end position="248"/>
    </location>
</feature>